<dbReference type="PROSITE" id="PS51128">
    <property type="entry name" value="ZF_DKSA_2"/>
    <property type="match status" value="1"/>
</dbReference>
<dbReference type="InterPro" id="IPR000962">
    <property type="entry name" value="Znf_DskA_TraR"/>
</dbReference>
<dbReference type="EMBL" id="CP070368">
    <property type="protein sequence ID" value="QRZ13709.1"/>
    <property type="molecule type" value="Genomic_DNA"/>
</dbReference>
<organism evidence="6 7">
    <name type="scientific">Paracoccus methylovorus</name>
    <dbReference type="NCBI Taxonomy" id="2812658"/>
    <lineage>
        <taxon>Bacteria</taxon>
        <taxon>Pseudomonadati</taxon>
        <taxon>Pseudomonadota</taxon>
        <taxon>Alphaproteobacteria</taxon>
        <taxon>Rhodobacterales</taxon>
        <taxon>Paracoccaceae</taxon>
        <taxon>Paracoccus</taxon>
    </lineage>
</organism>
<evidence type="ECO:0000256" key="4">
    <source>
        <dbReference type="PROSITE-ProRule" id="PRU00510"/>
    </source>
</evidence>
<reference evidence="6 7" key="1">
    <citation type="submission" date="2021-02" db="EMBL/GenBank/DDBJ databases">
        <title>Paracoccus methylovroum sp.nov., a new methanol and methylamine utilizing methylotrophic denitrifer.</title>
        <authorList>
            <person name="Timsy T."/>
            <person name="Behrendt U."/>
            <person name="Ulrich A."/>
            <person name="Spanner T."/>
            <person name="Foesel B.U."/>
            <person name="Horn M.A."/>
            <person name="Kolb S."/>
        </authorList>
    </citation>
    <scope>NUCLEOTIDE SEQUENCE [LARGE SCALE GENOMIC DNA]</scope>
    <source>
        <strain evidence="6 7">H4-D09</strain>
    </source>
</reference>
<keyword evidence="2" id="KW-0863">Zinc-finger</keyword>
<keyword evidence="1" id="KW-0479">Metal-binding</keyword>
<sequence length="114" mass="12116">MDLQIRKTMLRTRRNALLADLAGIRAALDDCVPDEGAQAALQALGSVQQAEAERIEAALQRIDSGEYGLCTECGGSIQPERLDLLPETLFCADCAARAWGAGATCPPELPGFRG</sequence>
<evidence type="ECO:0000313" key="6">
    <source>
        <dbReference type="EMBL" id="QRZ13709.1"/>
    </source>
</evidence>
<protein>
    <submittedName>
        <fullName evidence="6">TraR/DksA C4-type zinc finger protein</fullName>
    </submittedName>
</protein>
<dbReference type="SUPFAM" id="SSF57716">
    <property type="entry name" value="Glucocorticoid receptor-like (DNA-binding domain)"/>
    <property type="match status" value="1"/>
</dbReference>
<dbReference type="PANTHER" id="PTHR33823">
    <property type="entry name" value="RNA POLYMERASE-BINDING TRANSCRIPTION FACTOR DKSA-RELATED"/>
    <property type="match status" value="1"/>
</dbReference>
<keyword evidence="3" id="KW-0862">Zinc</keyword>
<accession>A0ABX7JJ29</accession>
<dbReference type="RefSeq" id="WP_205294693.1">
    <property type="nucleotide sequence ID" value="NZ_CP070368.1"/>
</dbReference>
<dbReference type="Pfam" id="PF01258">
    <property type="entry name" value="zf-dskA_traR"/>
    <property type="match status" value="1"/>
</dbReference>
<evidence type="ECO:0000256" key="1">
    <source>
        <dbReference type="ARBA" id="ARBA00022723"/>
    </source>
</evidence>
<evidence type="ECO:0000256" key="3">
    <source>
        <dbReference type="ARBA" id="ARBA00022833"/>
    </source>
</evidence>
<keyword evidence="7" id="KW-1185">Reference proteome</keyword>
<feature type="domain" description="Zinc finger DksA/TraR C4-type" evidence="5">
    <location>
        <begin position="65"/>
        <end position="97"/>
    </location>
</feature>
<proteinExistence type="predicted"/>
<dbReference type="Proteomes" id="UP000663629">
    <property type="component" value="Chromosome 1"/>
</dbReference>
<feature type="zinc finger region" description="dksA C4-type" evidence="4">
    <location>
        <begin position="70"/>
        <end position="94"/>
    </location>
</feature>
<gene>
    <name evidence="6" type="ORF">JWJ88_03325</name>
</gene>
<evidence type="ECO:0000256" key="2">
    <source>
        <dbReference type="ARBA" id="ARBA00022771"/>
    </source>
</evidence>
<evidence type="ECO:0000259" key="5">
    <source>
        <dbReference type="Pfam" id="PF01258"/>
    </source>
</evidence>
<dbReference type="Gene3D" id="1.20.120.910">
    <property type="entry name" value="DksA, coiled-coil domain"/>
    <property type="match status" value="1"/>
</dbReference>
<name>A0ABX7JJ29_9RHOB</name>
<evidence type="ECO:0000313" key="7">
    <source>
        <dbReference type="Proteomes" id="UP000663629"/>
    </source>
</evidence>
<dbReference type="PANTHER" id="PTHR33823:SF4">
    <property type="entry name" value="GENERAL STRESS PROTEIN 16O"/>
    <property type="match status" value="1"/>
</dbReference>